<dbReference type="CDD" id="cd00293">
    <property type="entry name" value="USP-like"/>
    <property type="match status" value="2"/>
</dbReference>
<feature type="domain" description="UspA" evidence="2">
    <location>
        <begin position="3"/>
        <end position="136"/>
    </location>
</feature>
<feature type="domain" description="UspA" evidence="2">
    <location>
        <begin position="154"/>
        <end position="274"/>
    </location>
</feature>
<evidence type="ECO:0000313" key="3">
    <source>
        <dbReference type="EMBL" id="MFD2533208.1"/>
    </source>
</evidence>
<evidence type="ECO:0000259" key="2">
    <source>
        <dbReference type="Pfam" id="PF00582"/>
    </source>
</evidence>
<protein>
    <submittedName>
        <fullName evidence="3">Universal stress protein</fullName>
    </submittedName>
</protein>
<dbReference type="InterPro" id="IPR006015">
    <property type="entry name" value="Universal_stress_UspA"/>
</dbReference>
<accession>A0ABW5JKC4</accession>
<dbReference type="PANTHER" id="PTHR46268:SF15">
    <property type="entry name" value="UNIVERSAL STRESS PROTEIN HP_0031"/>
    <property type="match status" value="1"/>
</dbReference>
<dbReference type="RefSeq" id="WP_390303080.1">
    <property type="nucleotide sequence ID" value="NZ_JBHULI010000025.1"/>
</dbReference>
<comment type="caution">
    <text evidence="3">The sequence shown here is derived from an EMBL/GenBank/DDBJ whole genome shotgun (WGS) entry which is preliminary data.</text>
</comment>
<dbReference type="InterPro" id="IPR006016">
    <property type="entry name" value="UspA"/>
</dbReference>
<dbReference type="EMBL" id="JBHULI010000025">
    <property type="protein sequence ID" value="MFD2533208.1"/>
    <property type="molecule type" value="Genomic_DNA"/>
</dbReference>
<dbReference type="Proteomes" id="UP001597460">
    <property type="component" value="Unassembled WGS sequence"/>
</dbReference>
<reference evidence="4" key="1">
    <citation type="journal article" date="2019" name="Int. J. Syst. Evol. Microbiol.">
        <title>The Global Catalogue of Microorganisms (GCM) 10K type strain sequencing project: providing services to taxonomists for standard genome sequencing and annotation.</title>
        <authorList>
            <consortium name="The Broad Institute Genomics Platform"/>
            <consortium name="The Broad Institute Genome Sequencing Center for Infectious Disease"/>
            <person name="Wu L."/>
            <person name="Ma J."/>
        </authorList>
    </citation>
    <scope>NUCLEOTIDE SEQUENCE [LARGE SCALE GENOMIC DNA]</scope>
    <source>
        <strain evidence="4">KCTC 52042</strain>
    </source>
</reference>
<name>A0ABW5JKC4_9BACT</name>
<dbReference type="Pfam" id="PF00582">
    <property type="entry name" value="Usp"/>
    <property type="match status" value="2"/>
</dbReference>
<keyword evidence="4" id="KW-1185">Reference proteome</keyword>
<organism evidence="3 4">
    <name type="scientific">Gracilimonas halophila</name>
    <dbReference type="NCBI Taxonomy" id="1834464"/>
    <lineage>
        <taxon>Bacteria</taxon>
        <taxon>Pseudomonadati</taxon>
        <taxon>Balneolota</taxon>
        <taxon>Balneolia</taxon>
        <taxon>Balneolales</taxon>
        <taxon>Balneolaceae</taxon>
        <taxon>Gracilimonas</taxon>
    </lineage>
</organism>
<evidence type="ECO:0000313" key="4">
    <source>
        <dbReference type="Proteomes" id="UP001597460"/>
    </source>
</evidence>
<dbReference type="PRINTS" id="PR01438">
    <property type="entry name" value="UNVRSLSTRESS"/>
</dbReference>
<gene>
    <name evidence="3" type="ORF">ACFSVN_12210</name>
</gene>
<dbReference type="Gene3D" id="3.40.50.620">
    <property type="entry name" value="HUPs"/>
    <property type="match status" value="2"/>
</dbReference>
<dbReference type="PANTHER" id="PTHR46268">
    <property type="entry name" value="STRESS RESPONSE PROTEIN NHAX"/>
    <property type="match status" value="1"/>
</dbReference>
<comment type="similarity">
    <text evidence="1">Belongs to the universal stress protein A family.</text>
</comment>
<sequence length="277" mass="31020">MKFTHAMLALDLSPSTEDLVQGMADLKEIGIQKVTLFTVVTKEYPNGQEKFEQAVYESKLTDHAEYLEEKGLETEWVLKVEKGSYAPTEILRSMNEIGADLLVIGNKGHNLLADMLLGSVASEMIHRAKVPLLLLRISDKPGKGEVSICRNIRRSVLLPIDFSEAGDKAMKAFEQEELRDSSVTVLNVQTMPKEGEKEKLQERADYLKRIGVREVQSETKHGNIWIEITEYADKNDMSMILMGSQGKGYAEDVFIGSNSLRVARHTSKPLLLIPANK</sequence>
<dbReference type="SUPFAM" id="SSF52402">
    <property type="entry name" value="Adenine nucleotide alpha hydrolases-like"/>
    <property type="match status" value="2"/>
</dbReference>
<evidence type="ECO:0000256" key="1">
    <source>
        <dbReference type="ARBA" id="ARBA00008791"/>
    </source>
</evidence>
<proteinExistence type="inferred from homology"/>
<dbReference type="InterPro" id="IPR014729">
    <property type="entry name" value="Rossmann-like_a/b/a_fold"/>
</dbReference>